<accession>R0MGB0</accession>
<proteinExistence type="predicted"/>
<dbReference type="AlphaFoldDB" id="R0MGB0"/>
<keyword evidence="3" id="KW-1185">Reference proteome</keyword>
<keyword evidence="1" id="KW-1133">Transmembrane helix</keyword>
<evidence type="ECO:0000313" key="2">
    <source>
        <dbReference type="EMBL" id="EOB11788.1"/>
    </source>
</evidence>
<evidence type="ECO:0000256" key="1">
    <source>
        <dbReference type="SAM" id="Phobius"/>
    </source>
</evidence>
<dbReference type="VEuPathDB" id="MicrosporidiaDB:NBO_835g0001"/>
<gene>
    <name evidence="2" type="ORF">NBO_835g0001</name>
</gene>
<dbReference type="Proteomes" id="UP000016927">
    <property type="component" value="Unassembled WGS sequence"/>
</dbReference>
<dbReference type="HOGENOM" id="CLU_2050294_0_0_1"/>
<name>R0MGB0_NOSB1</name>
<reference evidence="2 3" key="1">
    <citation type="journal article" date="2013" name="BMC Genomics">
        <title>Comparative genomics of parasitic silkworm microsporidia reveal an association between genome expansion and host adaptation.</title>
        <authorList>
            <person name="Pan G."/>
            <person name="Xu J."/>
            <person name="Li T."/>
            <person name="Xia Q."/>
            <person name="Liu S.L."/>
            <person name="Zhang G."/>
            <person name="Li S."/>
            <person name="Li C."/>
            <person name="Liu H."/>
            <person name="Yang L."/>
            <person name="Liu T."/>
            <person name="Zhang X."/>
            <person name="Wu Z."/>
            <person name="Fan W."/>
            <person name="Dang X."/>
            <person name="Xiang H."/>
            <person name="Tao M."/>
            <person name="Li Y."/>
            <person name="Hu J."/>
            <person name="Li Z."/>
            <person name="Lin L."/>
            <person name="Luo J."/>
            <person name="Geng L."/>
            <person name="Wang L."/>
            <person name="Long M."/>
            <person name="Wan Y."/>
            <person name="He N."/>
            <person name="Zhang Z."/>
            <person name="Lu C."/>
            <person name="Keeling P.J."/>
            <person name="Wang J."/>
            <person name="Xiang Z."/>
            <person name="Zhou Z."/>
        </authorList>
    </citation>
    <scope>NUCLEOTIDE SEQUENCE [LARGE SCALE GENOMIC DNA]</scope>
    <source>
        <strain evidence="3">CQ1 / CVCC 102059</strain>
    </source>
</reference>
<dbReference type="OrthoDB" id="5376590at2759"/>
<organism evidence="2 3">
    <name type="scientific">Nosema bombycis (strain CQ1 / CVCC 102059)</name>
    <name type="common">Microsporidian parasite</name>
    <name type="synonym">Pebrine of silkworm</name>
    <dbReference type="NCBI Taxonomy" id="578461"/>
    <lineage>
        <taxon>Eukaryota</taxon>
        <taxon>Fungi</taxon>
        <taxon>Fungi incertae sedis</taxon>
        <taxon>Microsporidia</taxon>
        <taxon>Nosematidae</taxon>
        <taxon>Nosema</taxon>
    </lineage>
</organism>
<sequence length="120" mass="14183">MLKKINSIINELEILKGDYKYGLVKDYKKKISEVIGDGEDRDTKIPKDKDTQRVINKDKDDHLSIIEILRHSSKVKFDKDLIYAVNHKITLKSFIRHYSLKAFYLLLLISLITLHFLYFL</sequence>
<keyword evidence="1" id="KW-0472">Membrane</keyword>
<keyword evidence="1" id="KW-0812">Transmembrane</keyword>
<protein>
    <submittedName>
        <fullName evidence="2">Uncharacterized protein</fullName>
    </submittedName>
</protein>
<feature type="transmembrane region" description="Helical" evidence="1">
    <location>
        <begin position="102"/>
        <end position="119"/>
    </location>
</feature>
<evidence type="ECO:0000313" key="3">
    <source>
        <dbReference type="Proteomes" id="UP000016927"/>
    </source>
</evidence>
<dbReference type="EMBL" id="KB909742">
    <property type="protein sequence ID" value="EOB11788.1"/>
    <property type="molecule type" value="Genomic_DNA"/>
</dbReference>